<dbReference type="InterPro" id="IPR050708">
    <property type="entry name" value="T6SS_VgrG/RHS"/>
</dbReference>
<dbReference type="PANTHER" id="PTHR32305">
    <property type="match status" value="1"/>
</dbReference>
<dbReference type="PANTHER" id="PTHR32305:SF15">
    <property type="entry name" value="PROTEIN RHSA-RELATED"/>
    <property type="match status" value="1"/>
</dbReference>
<gene>
    <name evidence="1" type="ORF">EU348_08590</name>
</gene>
<proteinExistence type="predicted"/>
<dbReference type="NCBIfam" id="TIGR03696">
    <property type="entry name" value="Rhs_assc_core"/>
    <property type="match status" value="1"/>
</dbReference>
<reference evidence="1" key="1">
    <citation type="submission" date="2019-01" db="EMBL/GenBank/DDBJ databases">
        <title>Whole Genome Sequencing for Putative Detection of Antimicrobial Resistance and Potential Virulence Factors in Chryseobacterium indologenes isolated from Nile Tilapia in Tanzania.</title>
        <authorList>
            <person name="Mwega E."/>
            <person name="Mutoloki S."/>
            <person name="Mugimba K."/>
            <person name="Colquhoun D."/>
            <person name="Mdegela R."/>
            <person name="Evensen O."/>
            <person name="Wasteson Y."/>
        </authorList>
    </citation>
    <scope>NUCLEOTIDE SEQUENCE [LARGE SCALE GENOMIC DNA]</scope>
    <source>
        <strain evidence="1">StR 01</strain>
    </source>
</reference>
<organism evidence="1">
    <name type="scientific">Chryseobacterium indologenes</name>
    <name type="common">Flavobacterium indologenes</name>
    <dbReference type="NCBI Taxonomy" id="253"/>
    <lineage>
        <taxon>Bacteria</taxon>
        <taxon>Pseudomonadati</taxon>
        <taxon>Bacteroidota</taxon>
        <taxon>Flavobacteriia</taxon>
        <taxon>Flavobacteriales</taxon>
        <taxon>Weeksellaceae</taxon>
        <taxon>Chryseobacterium group</taxon>
        <taxon>Chryseobacterium</taxon>
    </lineage>
</organism>
<dbReference type="Gene3D" id="2.180.10.10">
    <property type="entry name" value="RHS repeat-associated core"/>
    <property type="match status" value="1"/>
</dbReference>
<evidence type="ECO:0000313" key="1">
    <source>
        <dbReference type="EMBL" id="QBA21244.1"/>
    </source>
</evidence>
<dbReference type="InterPro" id="IPR022385">
    <property type="entry name" value="Rhs_assc_core"/>
</dbReference>
<protein>
    <submittedName>
        <fullName evidence="1">RHS repeat-associated core domain-containing protein</fullName>
    </submittedName>
</protein>
<dbReference type="AlphaFoldDB" id="A0A411DLS9"/>
<name>A0A411DLS9_CHRID</name>
<accession>A0A411DLS9</accession>
<dbReference type="EMBL" id="CP035532">
    <property type="protein sequence ID" value="QBA21244.1"/>
    <property type="molecule type" value="Genomic_DNA"/>
</dbReference>
<sequence>MDGFQYTNSILKFFPTAEGYFNVETGKYVYNYTDHLGNTRLSYAKNGAGTEIIEESNYYPFGLKHEGYNVLMGNPLYKYKYNGKELQETGMYDYGARFYIADLGRWGVVDPLAEKSRRWSPYNYALNNPIYFTDPDGMDVVETAMGTTYTGADAQSAFLALRNQLGGGPGPKIISRKEWGAKSPILGGGRSYEYITAAIKTNTFFWYNI</sequence>